<evidence type="ECO:0000313" key="7">
    <source>
        <dbReference type="EMBL" id="NXJ84621.1"/>
    </source>
</evidence>
<reference evidence="7 8" key="1">
    <citation type="submission" date="2019-09" db="EMBL/GenBank/DDBJ databases">
        <title>Bird 10,000 Genomes (B10K) Project - Family phase.</title>
        <authorList>
            <person name="Zhang G."/>
        </authorList>
    </citation>
    <scope>NUCLEOTIDE SEQUENCE [LARGE SCALE GENOMIC DNA]</scope>
    <source>
        <strain evidence="7">B10K-DU-007-40</strain>
        <tissue evidence="7">Mixed tissue sample</tissue>
    </source>
</reference>
<evidence type="ECO:0000256" key="2">
    <source>
        <dbReference type="ARBA" id="ARBA00022525"/>
    </source>
</evidence>
<proteinExistence type="predicted"/>
<protein>
    <submittedName>
        <fullName evidence="7">MUC5A protein</fullName>
    </submittedName>
</protein>
<keyword evidence="8" id="KW-1185">Reference proteome</keyword>
<sequence>TSTTKTTTPVTTSPSTTPLCIKEECHWSMWYDASYPESGYNDGDFDTVENIRKKGFKVCDNRKAIECRAVRFPNTPYQLLEQHITCTAQEGLICYNKDQLPPICYNYEVRFKCCANVTTPCETPTVPHTTTKTIETQTTTSQTPPIITKHVTTATSKPPSTEHIHSKTTTQTTTHTSITATSSETTSQTYTTSVPTPTPT</sequence>
<dbReference type="OrthoDB" id="10056274at2759"/>
<feature type="non-terminal residue" evidence="7">
    <location>
        <position position="200"/>
    </location>
</feature>
<gene>
    <name evidence="7" type="primary">Muc5ac_0</name>
    <name evidence="7" type="ORF">TROMEL_R15196</name>
</gene>
<feature type="domain" description="WxxW" evidence="6">
    <location>
        <begin position="27"/>
        <end position="113"/>
    </location>
</feature>
<evidence type="ECO:0000256" key="5">
    <source>
        <dbReference type="SAM" id="MobiDB-lite"/>
    </source>
</evidence>
<accession>A0A7L0EPZ4</accession>
<evidence type="ECO:0000259" key="6">
    <source>
        <dbReference type="Pfam" id="PF13330"/>
    </source>
</evidence>
<keyword evidence="2" id="KW-0964">Secreted</keyword>
<evidence type="ECO:0000256" key="1">
    <source>
        <dbReference type="ARBA" id="ARBA00004613"/>
    </source>
</evidence>
<evidence type="ECO:0000313" key="8">
    <source>
        <dbReference type="Proteomes" id="UP000550660"/>
    </source>
</evidence>
<feature type="region of interest" description="Disordered" evidence="5">
    <location>
        <begin position="151"/>
        <end position="200"/>
    </location>
</feature>
<dbReference type="EMBL" id="VXAG01001756">
    <property type="protein sequence ID" value="NXJ84621.1"/>
    <property type="molecule type" value="Genomic_DNA"/>
</dbReference>
<evidence type="ECO:0000256" key="4">
    <source>
        <dbReference type="ARBA" id="ARBA00023180"/>
    </source>
</evidence>
<name>A0A7L0EPZ4_TROML</name>
<comment type="subcellular location">
    <subcellularLocation>
        <location evidence="1">Secreted</location>
    </subcellularLocation>
</comment>
<feature type="compositionally biased region" description="Low complexity" evidence="5">
    <location>
        <begin position="167"/>
        <end position="200"/>
    </location>
</feature>
<dbReference type="Pfam" id="PF13330">
    <property type="entry name" value="Mucin2_WxxW"/>
    <property type="match status" value="1"/>
</dbReference>
<dbReference type="Proteomes" id="UP000550660">
    <property type="component" value="Unassembled WGS sequence"/>
</dbReference>
<dbReference type="InterPro" id="IPR025155">
    <property type="entry name" value="WxxW_domain"/>
</dbReference>
<evidence type="ECO:0000256" key="3">
    <source>
        <dbReference type="ARBA" id="ARBA00022729"/>
    </source>
</evidence>
<keyword evidence="3" id="KW-0732">Signal</keyword>
<comment type="caution">
    <text evidence="7">The sequence shown here is derived from an EMBL/GenBank/DDBJ whole genome shotgun (WGS) entry which is preliminary data.</text>
</comment>
<organism evidence="7 8">
    <name type="scientific">Trogon melanurus</name>
    <name type="common">Black-tailed trogon</name>
    <dbReference type="NCBI Taxonomy" id="56311"/>
    <lineage>
        <taxon>Eukaryota</taxon>
        <taxon>Metazoa</taxon>
        <taxon>Chordata</taxon>
        <taxon>Craniata</taxon>
        <taxon>Vertebrata</taxon>
        <taxon>Euteleostomi</taxon>
        <taxon>Archelosauria</taxon>
        <taxon>Archosauria</taxon>
        <taxon>Dinosauria</taxon>
        <taxon>Saurischia</taxon>
        <taxon>Theropoda</taxon>
        <taxon>Coelurosauria</taxon>
        <taxon>Aves</taxon>
        <taxon>Neognathae</taxon>
        <taxon>Neoaves</taxon>
        <taxon>Telluraves</taxon>
        <taxon>Coraciimorphae</taxon>
        <taxon>Trogoniformes</taxon>
        <taxon>Trogonidae</taxon>
        <taxon>Trogon</taxon>
    </lineage>
</organism>
<keyword evidence="4" id="KW-0325">Glycoprotein</keyword>
<dbReference type="AlphaFoldDB" id="A0A7L0EPZ4"/>
<dbReference type="GO" id="GO:0005576">
    <property type="term" value="C:extracellular region"/>
    <property type="evidence" value="ECO:0007669"/>
    <property type="project" value="UniProtKB-SubCell"/>
</dbReference>
<feature type="non-terminal residue" evidence="7">
    <location>
        <position position="1"/>
    </location>
</feature>